<keyword evidence="1" id="KW-1185">Reference proteome</keyword>
<accession>A0A0K0CWE0</accession>
<name>A0A0K0CWE0_ANGCA</name>
<dbReference type="WBParaSite" id="ACAC_0000174701-mRNA-1">
    <property type="protein sequence ID" value="ACAC_0000174701-mRNA-1"/>
    <property type="gene ID" value="ACAC_0000174701"/>
</dbReference>
<proteinExistence type="predicted"/>
<reference evidence="1" key="1">
    <citation type="submission" date="2012-09" db="EMBL/GenBank/DDBJ databases">
        <authorList>
            <person name="Martin A.A."/>
        </authorList>
    </citation>
    <scope>NUCLEOTIDE SEQUENCE</scope>
</reference>
<reference evidence="2" key="2">
    <citation type="submission" date="2017-02" db="UniProtKB">
        <authorList>
            <consortium name="WormBaseParasite"/>
        </authorList>
    </citation>
    <scope>IDENTIFICATION</scope>
</reference>
<dbReference type="AlphaFoldDB" id="A0A0K0CWE0"/>
<evidence type="ECO:0000313" key="1">
    <source>
        <dbReference type="Proteomes" id="UP000035642"/>
    </source>
</evidence>
<protein>
    <submittedName>
        <fullName evidence="2">Ovule protein</fullName>
    </submittedName>
</protein>
<dbReference type="Proteomes" id="UP000035642">
    <property type="component" value="Unassembled WGS sequence"/>
</dbReference>
<sequence length="153" mass="17636">SVHSSSDRSTSERVQYSRRDQFVPDVFLHHSSLHSCCLVLLYTKSTGTHHRLNVLHLCSCSHHRLASTKHSSLLYCRSVASQDALSPSLSLSLPSLLHFVDIRIQFSAYELYLSFIIDKTDTFGMNSHFHFVSLFDVFEFFFELVAFSCFFFE</sequence>
<evidence type="ECO:0000313" key="2">
    <source>
        <dbReference type="WBParaSite" id="ACAC_0000174701-mRNA-1"/>
    </source>
</evidence>
<organism evidence="1 2">
    <name type="scientific">Angiostrongylus cantonensis</name>
    <name type="common">Rat lungworm</name>
    <dbReference type="NCBI Taxonomy" id="6313"/>
    <lineage>
        <taxon>Eukaryota</taxon>
        <taxon>Metazoa</taxon>
        <taxon>Ecdysozoa</taxon>
        <taxon>Nematoda</taxon>
        <taxon>Chromadorea</taxon>
        <taxon>Rhabditida</taxon>
        <taxon>Rhabditina</taxon>
        <taxon>Rhabditomorpha</taxon>
        <taxon>Strongyloidea</taxon>
        <taxon>Metastrongylidae</taxon>
        <taxon>Angiostrongylus</taxon>
    </lineage>
</organism>